<keyword evidence="2 9" id="KW-0645">Protease</keyword>
<evidence type="ECO:0000256" key="1">
    <source>
        <dbReference type="ARBA" id="ARBA00009388"/>
    </source>
</evidence>
<feature type="active site" description="Proton donor" evidence="8">
    <location>
        <position position="440"/>
    </location>
</feature>
<keyword evidence="7 9" id="KW-0482">Metalloprotease</keyword>
<feature type="chain" id="PRO_5023067354" description="Neutral metalloproteinase" evidence="9">
    <location>
        <begin position="21"/>
        <end position="637"/>
    </location>
</feature>
<dbReference type="Gene3D" id="3.10.170.10">
    <property type="match status" value="1"/>
</dbReference>
<dbReference type="GO" id="GO:0005576">
    <property type="term" value="C:extracellular region"/>
    <property type="evidence" value="ECO:0007669"/>
    <property type="project" value="UniProtKB-SubCell"/>
</dbReference>
<name>A0A540WWX2_9BACT</name>
<feature type="domain" description="Peptidase M4 C-terminal" evidence="11">
    <location>
        <begin position="361"/>
        <end position="526"/>
    </location>
</feature>
<dbReference type="SUPFAM" id="SSF55486">
    <property type="entry name" value="Metalloproteases ('zincins'), catalytic domain"/>
    <property type="match status" value="1"/>
</dbReference>
<keyword evidence="6 9" id="KW-0862">Zinc</keyword>
<evidence type="ECO:0000259" key="12">
    <source>
        <dbReference type="Pfam" id="PF04151"/>
    </source>
</evidence>
<comment type="cofactor">
    <cofactor evidence="9">
        <name>Zn(2+)</name>
        <dbReference type="ChEBI" id="CHEBI:29105"/>
    </cofactor>
</comment>
<comment type="function">
    <text evidence="9">Extracellular zinc metalloprotease.</text>
</comment>
<dbReference type="InterPro" id="IPR011096">
    <property type="entry name" value="FTP_domain"/>
</dbReference>
<evidence type="ECO:0000256" key="7">
    <source>
        <dbReference type="ARBA" id="ARBA00023049"/>
    </source>
</evidence>
<evidence type="ECO:0000256" key="5">
    <source>
        <dbReference type="ARBA" id="ARBA00022801"/>
    </source>
</evidence>
<reference evidence="14 15" key="1">
    <citation type="submission" date="2019-06" db="EMBL/GenBank/DDBJ databases">
        <authorList>
            <person name="Livingstone P."/>
            <person name="Whitworth D."/>
        </authorList>
    </citation>
    <scope>NUCLEOTIDE SEQUENCE [LARGE SCALE GENOMIC DNA]</scope>
    <source>
        <strain evidence="14 15">AM401</strain>
    </source>
</reference>
<gene>
    <name evidence="14" type="ORF">FJV41_26495</name>
</gene>
<dbReference type="PANTHER" id="PTHR33794">
    <property type="entry name" value="BACILLOLYSIN"/>
    <property type="match status" value="1"/>
</dbReference>
<dbReference type="InterPro" id="IPR023612">
    <property type="entry name" value="Peptidase_M4"/>
</dbReference>
<dbReference type="PROSITE" id="PS51257">
    <property type="entry name" value="PROKAR_LIPOPROTEIN"/>
    <property type="match status" value="1"/>
</dbReference>
<dbReference type="Pfam" id="PF07504">
    <property type="entry name" value="FTP"/>
    <property type="match status" value="1"/>
</dbReference>
<dbReference type="GO" id="GO:0006508">
    <property type="term" value="P:proteolysis"/>
    <property type="evidence" value="ECO:0007669"/>
    <property type="project" value="UniProtKB-KW"/>
</dbReference>
<keyword evidence="15" id="KW-1185">Reference proteome</keyword>
<dbReference type="OrthoDB" id="5490564at2"/>
<dbReference type="CDD" id="cd09597">
    <property type="entry name" value="M4_TLP"/>
    <property type="match status" value="1"/>
</dbReference>
<protein>
    <recommendedName>
        <fullName evidence="9">Neutral metalloproteinase</fullName>
        <ecNumber evidence="9">3.4.24.-</ecNumber>
    </recommendedName>
</protein>
<dbReference type="GO" id="GO:0004222">
    <property type="term" value="F:metalloendopeptidase activity"/>
    <property type="evidence" value="ECO:0007669"/>
    <property type="project" value="UniProtKB-UniRule"/>
</dbReference>
<evidence type="ECO:0000259" key="11">
    <source>
        <dbReference type="Pfam" id="PF02868"/>
    </source>
</evidence>
<feature type="domain" description="Peptidase M4" evidence="10">
    <location>
        <begin position="249"/>
        <end position="358"/>
    </location>
</feature>
<dbReference type="InterPro" id="IPR001570">
    <property type="entry name" value="Peptidase_M4_C_domain"/>
</dbReference>
<keyword evidence="5 9" id="KW-0378">Hydrolase</keyword>
<dbReference type="InterPro" id="IPR013856">
    <property type="entry name" value="Peptidase_M4_domain"/>
</dbReference>
<accession>A0A540WWX2</accession>
<sequence>MRGIRWLAACLSFSLSGCSAGDLEPSEASQPEQSVLTSDARLQDIATALSALPDVQVLGSHGDGVPYMIHGELGWVGQIRADVTVWQAHELVTTALERIAPSFRLDARDLVPRRIARDTQGGTHLRYSQTKDGLPVVGGELVVHLDASGRVYAVNGSARDGEQVPSRPGIALEAAQQVALRKTPGASALEGMPRLVYVRATAKDPLRLTWEVRVTGTAAATPLRDRVYVDASDASIVLRAPEIHDALNRRVYSANNATSLPGTLRRGEGQSATGDAHVDGNFDVLGTTYDCFNTLFGRDSIDNAGHTLTSTVHYSTHYVNAFWDGTQLVCGDGDGVNAGPLCTDLDVVAHELTHAVTDFESGLIYTGESGALNESLSDIFASVCESWSNSWSMGPDIWKIGEDIWTPATPDDALRYMNDPVLDGASLDYYGDYSSDTDVHYASGISNLAFKLLATGGVHPRGRTPTEVPGIGVEAAARIFYKASTDYFTASTTFEQAKTYTQFAAQDLGFSAAVLESVSLSWQVVGFPLYFPTFCTTLPRFSGTVTNLNGAVGSNRYYCADVGAFTSPYFTLGGGTGDADLYVRYGAAPTKSVYDCRSYSTTNTEVCTGTSRPVPGRFWVMINGYRAYSGVTFSYSF</sequence>
<dbReference type="Pfam" id="PF02868">
    <property type="entry name" value="Peptidase_M4_C"/>
    <property type="match status" value="1"/>
</dbReference>
<evidence type="ECO:0000259" key="13">
    <source>
        <dbReference type="Pfam" id="PF07504"/>
    </source>
</evidence>
<dbReference type="Gene3D" id="2.60.120.380">
    <property type="match status" value="1"/>
</dbReference>
<dbReference type="Pfam" id="PF01447">
    <property type="entry name" value="Peptidase_M4"/>
    <property type="match status" value="1"/>
</dbReference>
<evidence type="ECO:0000259" key="10">
    <source>
        <dbReference type="Pfam" id="PF01447"/>
    </source>
</evidence>
<dbReference type="EMBL" id="VIFM01000119">
    <property type="protein sequence ID" value="TQF12934.1"/>
    <property type="molecule type" value="Genomic_DNA"/>
</dbReference>
<evidence type="ECO:0000313" key="14">
    <source>
        <dbReference type="EMBL" id="TQF12934.1"/>
    </source>
</evidence>
<dbReference type="Pfam" id="PF04151">
    <property type="entry name" value="PPC"/>
    <property type="match status" value="1"/>
</dbReference>
<organism evidence="14 15">
    <name type="scientific">Myxococcus llanfairpwllgwyngyllgogerychwyrndrobwllllantysiliogogogochensis</name>
    <dbReference type="NCBI Taxonomy" id="2590453"/>
    <lineage>
        <taxon>Bacteria</taxon>
        <taxon>Pseudomonadati</taxon>
        <taxon>Myxococcota</taxon>
        <taxon>Myxococcia</taxon>
        <taxon>Myxococcales</taxon>
        <taxon>Cystobacterineae</taxon>
        <taxon>Myxococcaceae</taxon>
        <taxon>Myxococcus</taxon>
    </lineage>
</organism>
<evidence type="ECO:0000256" key="3">
    <source>
        <dbReference type="ARBA" id="ARBA00022723"/>
    </source>
</evidence>
<dbReference type="InterPro" id="IPR007280">
    <property type="entry name" value="Peptidase_C_arc/bac"/>
</dbReference>
<proteinExistence type="inferred from homology"/>
<feature type="domain" description="FTP" evidence="13">
    <location>
        <begin position="109"/>
        <end position="157"/>
    </location>
</feature>
<dbReference type="Gene3D" id="1.10.390.10">
    <property type="entry name" value="Neutral Protease Domain 2"/>
    <property type="match status" value="1"/>
</dbReference>
<dbReference type="EC" id="3.4.24.-" evidence="9"/>
<feature type="domain" description="Peptidase C-terminal archaeal/bacterial" evidence="12">
    <location>
        <begin position="570"/>
        <end position="621"/>
    </location>
</feature>
<dbReference type="PRINTS" id="PR00730">
    <property type="entry name" value="THERMOLYSIN"/>
</dbReference>
<keyword evidence="9" id="KW-0964">Secreted</keyword>
<dbReference type="Proteomes" id="UP000315369">
    <property type="component" value="Unassembled WGS sequence"/>
</dbReference>
<comment type="subcellular location">
    <subcellularLocation>
        <location evidence="9">Secreted</location>
    </subcellularLocation>
</comment>
<dbReference type="InterPro" id="IPR027268">
    <property type="entry name" value="Peptidase_M4/M1_CTD_sf"/>
</dbReference>
<dbReference type="GO" id="GO:0046872">
    <property type="term" value="F:metal ion binding"/>
    <property type="evidence" value="ECO:0007669"/>
    <property type="project" value="UniProtKB-UniRule"/>
</dbReference>
<evidence type="ECO:0000256" key="4">
    <source>
        <dbReference type="ARBA" id="ARBA00022729"/>
    </source>
</evidence>
<dbReference type="InterPro" id="IPR050728">
    <property type="entry name" value="Zinc_Metalloprotease_M4"/>
</dbReference>
<evidence type="ECO:0000256" key="2">
    <source>
        <dbReference type="ARBA" id="ARBA00022670"/>
    </source>
</evidence>
<comment type="caution">
    <text evidence="14">The sequence shown here is derived from an EMBL/GenBank/DDBJ whole genome shotgun (WGS) entry which is preliminary data.</text>
</comment>
<dbReference type="PANTHER" id="PTHR33794:SF1">
    <property type="entry name" value="BACILLOLYSIN"/>
    <property type="match status" value="1"/>
</dbReference>
<dbReference type="AlphaFoldDB" id="A0A540WWX2"/>
<evidence type="ECO:0000313" key="15">
    <source>
        <dbReference type="Proteomes" id="UP000315369"/>
    </source>
</evidence>
<evidence type="ECO:0000256" key="9">
    <source>
        <dbReference type="RuleBase" id="RU366073"/>
    </source>
</evidence>
<keyword evidence="4 9" id="KW-0732">Signal</keyword>
<dbReference type="Gene3D" id="3.10.450.490">
    <property type="match status" value="1"/>
</dbReference>
<evidence type="ECO:0000256" key="8">
    <source>
        <dbReference type="PIRSR" id="PIRSR623612-1"/>
    </source>
</evidence>
<comment type="similarity">
    <text evidence="1 9">Belongs to the peptidase M4 family.</text>
</comment>
<evidence type="ECO:0000256" key="6">
    <source>
        <dbReference type="ARBA" id="ARBA00022833"/>
    </source>
</evidence>
<feature type="active site" evidence="8">
    <location>
        <position position="351"/>
    </location>
</feature>
<feature type="signal peptide" evidence="9">
    <location>
        <begin position="1"/>
        <end position="20"/>
    </location>
</feature>
<keyword evidence="3" id="KW-0479">Metal-binding</keyword>